<dbReference type="RefSeq" id="WP_039208077.1">
    <property type="nucleotide sequence ID" value="NZ_CP014869.1"/>
</dbReference>
<dbReference type="AlphaFoldDB" id="A0A0B9A3E6"/>
<dbReference type="KEGG" id="bly:A2T55_03730"/>
<dbReference type="Pfam" id="PF26312">
    <property type="entry name" value="DUF8083"/>
    <property type="match status" value="1"/>
</dbReference>
<reference evidence="5" key="3">
    <citation type="submission" date="2016-03" db="EMBL/GenBank/DDBJ databases">
        <authorList>
            <person name="Ploux O."/>
        </authorList>
    </citation>
    <scope>NUCLEOTIDE SEQUENCE [LARGE SCALE GENOMIC DNA]</scope>
    <source>
        <strain evidence="5">BS258</strain>
    </source>
</reference>
<accession>A0A142NKC0</accession>
<dbReference type="EMBL" id="JTJZ01000016">
    <property type="protein sequence ID" value="KHS53307.1"/>
    <property type="molecule type" value="Genomic_DNA"/>
</dbReference>
<dbReference type="OrthoDB" id="4961314at2"/>
<dbReference type="EMBL" id="CP014869">
    <property type="protein sequence ID" value="AMT93002.1"/>
    <property type="molecule type" value="Genomic_DNA"/>
</dbReference>
<evidence type="ECO:0000259" key="1">
    <source>
        <dbReference type="Pfam" id="PF26312"/>
    </source>
</evidence>
<dbReference type="Proteomes" id="UP000075950">
    <property type="component" value="Chromosome"/>
</dbReference>
<reference evidence="3 4" key="1">
    <citation type="submission" date="2014-11" db="EMBL/GenBank/DDBJ databases">
        <title>Draft Genome Sequence of Brevibacterium linens AE038-8.</title>
        <authorList>
            <person name="Maizel D."/>
            <person name="Utturkar S.M."/>
            <person name="Brown S.D."/>
            <person name="Ferrero M."/>
            <person name="Rosen B.P."/>
        </authorList>
    </citation>
    <scope>NUCLEOTIDE SEQUENCE [LARGE SCALE GENOMIC DNA]</scope>
    <source>
        <strain evidence="3 4">AE038-8</strain>
    </source>
</reference>
<evidence type="ECO:0000313" key="3">
    <source>
        <dbReference type="EMBL" id="KHS53307.1"/>
    </source>
</evidence>
<feature type="domain" description="DUF8083" evidence="1">
    <location>
        <begin position="7"/>
        <end position="265"/>
    </location>
</feature>
<evidence type="ECO:0000313" key="5">
    <source>
        <dbReference type="Proteomes" id="UP000075950"/>
    </source>
</evidence>
<dbReference type="InterPro" id="IPR058396">
    <property type="entry name" value="DUF8083"/>
</dbReference>
<accession>A0A0B9A3E6</accession>
<name>A0A0B9A3E6_BRELN</name>
<dbReference type="PATRIC" id="fig|1703.6.peg.1138"/>
<evidence type="ECO:0000313" key="2">
    <source>
        <dbReference type="EMBL" id="AMT93002.1"/>
    </source>
</evidence>
<reference evidence="2" key="2">
    <citation type="submission" date="2016-03" db="EMBL/GenBank/DDBJ databases">
        <authorList>
            <person name="Zhu Y."/>
            <person name="Sun C."/>
        </authorList>
    </citation>
    <scope>NUCLEOTIDE SEQUENCE</scope>
    <source>
        <strain evidence="2">BS258</strain>
    </source>
</reference>
<protein>
    <recommendedName>
        <fullName evidence="1">DUF8083 domain-containing protein</fullName>
    </recommendedName>
</protein>
<organism evidence="3 4">
    <name type="scientific">Brevibacterium linens</name>
    <dbReference type="NCBI Taxonomy" id="1703"/>
    <lineage>
        <taxon>Bacteria</taxon>
        <taxon>Bacillati</taxon>
        <taxon>Actinomycetota</taxon>
        <taxon>Actinomycetes</taxon>
        <taxon>Micrococcales</taxon>
        <taxon>Brevibacteriaceae</taxon>
        <taxon>Brevibacterium</taxon>
    </lineage>
</organism>
<evidence type="ECO:0000313" key="4">
    <source>
        <dbReference type="Proteomes" id="UP000031488"/>
    </source>
</evidence>
<dbReference type="STRING" id="1703.BLSMQ_0693"/>
<keyword evidence="4" id="KW-1185">Reference proteome</keyword>
<gene>
    <name evidence="2" type="ORF">A2T55_03730</name>
    <name evidence="3" type="ORF">AE0388_1250</name>
</gene>
<sequence>MAYRRDYVVTLRIFEPLVVHSELQDRQVEDNRSRIEEQISHDADKRLISLPPSPVADSFRRTPIFLPASQTSDGVDRFCPAQEDIRGWEALESLAEHTSKATLDIVAPKSARRRAASRRAEWLQDAKDTRIFTRVSAWDVPPSWWLFFSLSEDQIITEETDEGLRVLIRTDILAASARMEWASETIADTSKVVDMVEQTSVLAEWIDTFDMNSILELDLGGMSDVLWPSDAAELVDSWVTALSNNDSESAVSAFQKYAAGWEQLNLYARSS</sequence>
<proteinExistence type="predicted"/>
<dbReference type="Proteomes" id="UP000031488">
    <property type="component" value="Unassembled WGS sequence"/>
</dbReference>